<sequence>MKKTKKLMALLLSVVMILAMGVTVFAATSATNGSLKINVKDGGSLVGQKIYIFKLMGLTETNPADYNVNSTYEETLKTVLSIGEVEDVDYAVYSALAAHTNLQQFANNFTSAVLAGGSITGTANTDYYISGEISDASTYTFANVAPGYYLVYLGGSQTIQSSLVTVNGAAATEAGKINEVNLKSETPTPEKEANVTSVNIGDVVTYTVKFTIPDITGYDTNSYVFTLKDTLSDGLDFVNNATDKTVVNSGTLPVSVQVGSAAASDMNATITGRNMTLDLSDVVTTNQDPKNQEVKVTYYAQVNENAVFNNTSNSASLEYSNDPATTETGDSVPDVVKTPTFDIKVHKYEKGKDTEYLADAVFELHKETENGTIVKMSEESVTGYYTVAKNQEEAGVTELKTAGAQIGTTGANLQINGLKEGVYYLVEKETPGNAYNLAAPVKIEIVDKTAGAEEVSYKIKVNDGAEADIAKIENSRGTILPGTGGMGTVIFTVAGLVLILGVGASFVISRKRNAA</sequence>
<comment type="caution">
    <text evidence="3">The sequence shown here is derived from an EMBL/GenBank/DDBJ whole genome shotgun (WGS) entry which is preliminary data.</text>
</comment>
<dbReference type="NCBIfam" id="TIGR01167">
    <property type="entry name" value="LPXTG_anchor"/>
    <property type="match status" value="1"/>
</dbReference>
<dbReference type="Gene3D" id="2.60.40.10">
    <property type="entry name" value="Immunoglobulins"/>
    <property type="match status" value="1"/>
</dbReference>
<reference evidence="3" key="2">
    <citation type="submission" date="2021-04" db="EMBL/GenBank/DDBJ databases">
        <authorList>
            <person name="Gilroy R."/>
        </authorList>
    </citation>
    <scope>NUCLEOTIDE SEQUENCE</scope>
    <source>
        <strain evidence="3">1068</strain>
    </source>
</reference>
<dbReference type="NCBIfam" id="TIGR04226">
    <property type="entry name" value="RrgB_K2N_iso_D2"/>
    <property type="match status" value="1"/>
</dbReference>
<evidence type="ECO:0000256" key="2">
    <source>
        <dbReference type="SAM" id="SignalP"/>
    </source>
</evidence>
<proteinExistence type="predicted"/>
<evidence type="ECO:0000313" key="4">
    <source>
        <dbReference type="Proteomes" id="UP000824056"/>
    </source>
</evidence>
<dbReference type="InterPro" id="IPR048052">
    <property type="entry name" value="FM1-like"/>
</dbReference>
<dbReference type="InterPro" id="IPR026466">
    <property type="entry name" value="Fim_isopep_form_D2_dom"/>
</dbReference>
<dbReference type="Gene3D" id="2.60.40.740">
    <property type="match status" value="1"/>
</dbReference>
<organism evidence="3 4">
    <name type="scientific">Candidatus Blautia pullicola</name>
    <dbReference type="NCBI Taxonomy" id="2838498"/>
    <lineage>
        <taxon>Bacteria</taxon>
        <taxon>Bacillati</taxon>
        <taxon>Bacillota</taxon>
        <taxon>Clostridia</taxon>
        <taxon>Lachnospirales</taxon>
        <taxon>Lachnospiraceae</taxon>
        <taxon>Blautia</taxon>
    </lineage>
</organism>
<feature type="transmembrane region" description="Helical" evidence="1">
    <location>
        <begin position="485"/>
        <end position="508"/>
    </location>
</feature>
<name>A0A9D2JSR5_9FIRM</name>
<evidence type="ECO:0000313" key="3">
    <source>
        <dbReference type="EMBL" id="HIZ65197.1"/>
    </source>
</evidence>
<dbReference type="AlphaFoldDB" id="A0A9D2JSR5"/>
<feature type="signal peptide" evidence="2">
    <location>
        <begin position="1"/>
        <end position="26"/>
    </location>
</feature>
<keyword evidence="2" id="KW-0732">Signal</keyword>
<dbReference type="Proteomes" id="UP000824056">
    <property type="component" value="Unassembled WGS sequence"/>
</dbReference>
<dbReference type="InterPro" id="IPR013783">
    <property type="entry name" value="Ig-like_fold"/>
</dbReference>
<protein>
    <submittedName>
        <fullName evidence="3">SpaH/EbpB family LPXTG-anchored major pilin</fullName>
    </submittedName>
</protein>
<keyword evidence="1" id="KW-0812">Transmembrane</keyword>
<dbReference type="NCBIfam" id="NF033902">
    <property type="entry name" value="iso_D2_wall_anc"/>
    <property type="match status" value="1"/>
</dbReference>
<accession>A0A9D2JSR5</accession>
<feature type="chain" id="PRO_5038373516" evidence="2">
    <location>
        <begin position="27"/>
        <end position="515"/>
    </location>
</feature>
<keyword evidence="1" id="KW-0472">Membrane</keyword>
<dbReference type="EMBL" id="DXBG01000117">
    <property type="protein sequence ID" value="HIZ65197.1"/>
    <property type="molecule type" value="Genomic_DNA"/>
</dbReference>
<keyword evidence="1" id="KW-1133">Transmembrane helix</keyword>
<reference evidence="3" key="1">
    <citation type="journal article" date="2021" name="PeerJ">
        <title>Extensive microbial diversity within the chicken gut microbiome revealed by metagenomics and culture.</title>
        <authorList>
            <person name="Gilroy R."/>
            <person name="Ravi A."/>
            <person name="Getino M."/>
            <person name="Pursley I."/>
            <person name="Horton D.L."/>
            <person name="Alikhan N.F."/>
            <person name="Baker D."/>
            <person name="Gharbi K."/>
            <person name="Hall N."/>
            <person name="Watson M."/>
            <person name="Adriaenssens E.M."/>
            <person name="Foster-Nyarko E."/>
            <person name="Jarju S."/>
            <person name="Secka A."/>
            <person name="Antonio M."/>
            <person name="Oren A."/>
            <person name="Chaudhuri R.R."/>
            <person name="La Ragione R."/>
            <person name="Hildebrand F."/>
            <person name="Pallen M.J."/>
        </authorList>
    </citation>
    <scope>NUCLEOTIDE SEQUENCE</scope>
    <source>
        <strain evidence="3">1068</strain>
    </source>
</reference>
<gene>
    <name evidence="3" type="ORF">H9809_04740</name>
</gene>
<evidence type="ECO:0000256" key="1">
    <source>
        <dbReference type="SAM" id="Phobius"/>
    </source>
</evidence>